<sequence>MTRALAVAAGVTLAAALGLRWGWSAFVAGLLALAHLAVVRHLARQRGTRGEESADAERGRTPRSPAISVRLSGRPTSLVTFAGRRHELQELLGRFEALRAPDAADGAIILAVHGMPGVGKSVLAHELARQLSVHFPDGALFANLGNAGSIRAEADVLNRFLMALGVPKDEIPGPTLERAALFRSATAGKEILVVLDAARDHQQVTRLLPAARGCAVIVTSRRDLAPALGIKPYRLVLPEVEGALEMLLAMISPEPAGTGDTGYDYESAVEIVNTLGRLPLAISAVGDLVAQRAEPLAGVARRLRDRAALEALLSNNGRGVEERIDTEYDRLSGDEQLAFRLLSLVDSASFVPWVLVPLVGDEQRLNHLEAEKLIGRLAERQLLEPAGRDDVTGLDRYRFHPVVRIFAEHRRGEDESLTGPALGRLDDAYLEAVDLILAAGDDLYRRESGPRLPRRWFPAGSSLPRDIGALPQGWVRAESRNLIRCVSAAHRREHWSLCWRVAARLGECVPEGAPADDLTRTFALGLDAAAQLRHRSAARRAQAEVLLARADHLARRESYSPAYDDFHRAALTANHLRPLAAVRRRPRSDPHERAAPGIECDTHRRLAAAHLRAGMYREAAFELTRAERLVPAGGEPRLRRLIALMRAHIEPGSLTGDGYAGADDELYLWFESAMAESERHGGAYKRASDRLRRLRHRYADDVALSCDLLARMADLRLDEHRYGAPVDAGHTLRRALRRAAEALHGYERLGNRVGVVRARCLLVRALVRLHRPKDAEKQLALALSGFARLDPVVSHPLSTVYAALSWARGDLLTEQGLRGEGDLDLRAAAALLLAHGDERTSRMVLGTAAPPPVPGAAGREPAVRLHGEPAAGRVLDVTYSVGPPGLDPDRYPVGARYVRVVLVAPGADVNPPERTARLDAWAPLAPLSFAVTPAAPGRLVLGFLVYDADDGTLLHHVEARPREVTGPALEDAPS</sequence>
<gene>
    <name evidence="3" type="ORF">CLV70_11281</name>
</gene>
<feature type="transmembrane region" description="Helical" evidence="1">
    <location>
        <begin position="26"/>
        <end position="43"/>
    </location>
</feature>
<dbReference type="OrthoDB" id="3291206at2"/>
<dbReference type="Pfam" id="PF00931">
    <property type="entry name" value="NB-ARC"/>
    <property type="match status" value="1"/>
</dbReference>
<keyword evidence="1" id="KW-0812">Transmembrane</keyword>
<evidence type="ECO:0000259" key="2">
    <source>
        <dbReference type="Pfam" id="PF00931"/>
    </source>
</evidence>
<evidence type="ECO:0000313" key="3">
    <source>
        <dbReference type="EMBL" id="PRY25715.1"/>
    </source>
</evidence>
<feature type="domain" description="NB-ARC" evidence="2">
    <location>
        <begin position="108"/>
        <end position="222"/>
    </location>
</feature>
<dbReference type="SUPFAM" id="SSF52540">
    <property type="entry name" value="P-loop containing nucleoside triphosphate hydrolases"/>
    <property type="match status" value="1"/>
</dbReference>
<keyword evidence="1" id="KW-1133">Transmembrane helix</keyword>
<accession>A0A2T0RWZ6</accession>
<name>A0A2T0RWZ6_9ACTN</name>
<dbReference type="EMBL" id="PVZG01000012">
    <property type="protein sequence ID" value="PRY25715.1"/>
    <property type="molecule type" value="Genomic_DNA"/>
</dbReference>
<dbReference type="InterPro" id="IPR002182">
    <property type="entry name" value="NB-ARC"/>
</dbReference>
<keyword evidence="1" id="KW-0472">Membrane</keyword>
<dbReference type="GO" id="GO:0043531">
    <property type="term" value="F:ADP binding"/>
    <property type="evidence" value="ECO:0007669"/>
    <property type="project" value="InterPro"/>
</dbReference>
<evidence type="ECO:0000313" key="4">
    <source>
        <dbReference type="Proteomes" id="UP000239209"/>
    </source>
</evidence>
<comment type="caution">
    <text evidence="3">The sequence shown here is derived from an EMBL/GenBank/DDBJ whole genome shotgun (WGS) entry which is preliminary data.</text>
</comment>
<dbReference type="InterPro" id="IPR027417">
    <property type="entry name" value="P-loop_NTPase"/>
</dbReference>
<dbReference type="PANTHER" id="PTHR47691:SF3">
    <property type="entry name" value="HTH-TYPE TRANSCRIPTIONAL REGULATOR RV0890C-RELATED"/>
    <property type="match status" value="1"/>
</dbReference>
<dbReference type="PRINTS" id="PR00364">
    <property type="entry name" value="DISEASERSIST"/>
</dbReference>
<organism evidence="3 4">
    <name type="scientific">Pseudosporangium ferrugineum</name>
    <dbReference type="NCBI Taxonomy" id="439699"/>
    <lineage>
        <taxon>Bacteria</taxon>
        <taxon>Bacillati</taxon>
        <taxon>Actinomycetota</taxon>
        <taxon>Actinomycetes</taxon>
        <taxon>Micromonosporales</taxon>
        <taxon>Micromonosporaceae</taxon>
        <taxon>Pseudosporangium</taxon>
    </lineage>
</organism>
<dbReference type="Proteomes" id="UP000239209">
    <property type="component" value="Unassembled WGS sequence"/>
</dbReference>
<keyword evidence="4" id="KW-1185">Reference proteome</keyword>
<dbReference type="RefSeq" id="WP_106128911.1">
    <property type="nucleotide sequence ID" value="NZ_PVZG01000012.1"/>
</dbReference>
<dbReference type="PANTHER" id="PTHR47691">
    <property type="entry name" value="REGULATOR-RELATED"/>
    <property type="match status" value="1"/>
</dbReference>
<dbReference type="AlphaFoldDB" id="A0A2T0RWZ6"/>
<reference evidence="3 4" key="1">
    <citation type="submission" date="2018-03" db="EMBL/GenBank/DDBJ databases">
        <title>Genomic Encyclopedia of Archaeal and Bacterial Type Strains, Phase II (KMG-II): from individual species to whole genera.</title>
        <authorList>
            <person name="Goeker M."/>
        </authorList>
    </citation>
    <scope>NUCLEOTIDE SEQUENCE [LARGE SCALE GENOMIC DNA]</scope>
    <source>
        <strain evidence="3 4">DSM 45348</strain>
    </source>
</reference>
<proteinExistence type="predicted"/>
<protein>
    <submittedName>
        <fullName evidence="3">NB-ARC domain-containing protein</fullName>
    </submittedName>
</protein>
<dbReference type="Gene3D" id="3.40.50.300">
    <property type="entry name" value="P-loop containing nucleotide triphosphate hydrolases"/>
    <property type="match status" value="1"/>
</dbReference>
<evidence type="ECO:0000256" key="1">
    <source>
        <dbReference type="SAM" id="Phobius"/>
    </source>
</evidence>